<evidence type="ECO:0000256" key="1">
    <source>
        <dbReference type="SAM" id="Phobius"/>
    </source>
</evidence>
<keyword evidence="1" id="KW-1133">Transmembrane helix</keyword>
<organism evidence="2 3">
    <name type="scientific">Ramlibacter cellulosilyticus</name>
    <dbReference type="NCBI Taxonomy" id="2764187"/>
    <lineage>
        <taxon>Bacteria</taxon>
        <taxon>Pseudomonadati</taxon>
        <taxon>Pseudomonadota</taxon>
        <taxon>Betaproteobacteria</taxon>
        <taxon>Burkholderiales</taxon>
        <taxon>Comamonadaceae</taxon>
        <taxon>Ramlibacter</taxon>
    </lineage>
</organism>
<proteinExistence type="predicted"/>
<dbReference type="Gene3D" id="3.40.30.10">
    <property type="entry name" value="Glutaredoxin"/>
    <property type="match status" value="1"/>
</dbReference>
<evidence type="ECO:0000313" key="2">
    <source>
        <dbReference type="EMBL" id="MBC5785284.1"/>
    </source>
</evidence>
<dbReference type="SUPFAM" id="SSF52833">
    <property type="entry name" value="Thioredoxin-like"/>
    <property type="match status" value="1"/>
</dbReference>
<name>A0A923MW84_9BURK</name>
<feature type="transmembrane region" description="Helical" evidence="1">
    <location>
        <begin position="49"/>
        <end position="69"/>
    </location>
</feature>
<dbReference type="AlphaFoldDB" id="A0A923MW84"/>
<keyword evidence="1" id="KW-0472">Membrane</keyword>
<evidence type="ECO:0000313" key="3">
    <source>
        <dbReference type="Proteomes" id="UP000608513"/>
    </source>
</evidence>
<dbReference type="InterPro" id="IPR036249">
    <property type="entry name" value="Thioredoxin-like_sf"/>
</dbReference>
<dbReference type="Proteomes" id="UP000608513">
    <property type="component" value="Unassembled WGS sequence"/>
</dbReference>
<keyword evidence="3" id="KW-1185">Reference proteome</keyword>
<protein>
    <recommendedName>
        <fullName evidence="4">Transmembrane protein</fullName>
    </recommendedName>
</protein>
<dbReference type="EMBL" id="JACORT010000009">
    <property type="protein sequence ID" value="MBC5785284.1"/>
    <property type="molecule type" value="Genomic_DNA"/>
</dbReference>
<accession>A0A923MW84</accession>
<dbReference type="RefSeq" id="WP_187078023.1">
    <property type="nucleotide sequence ID" value="NZ_JACORT010000009.1"/>
</dbReference>
<gene>
    <name evidence="2" type="ORF">H8N03_20220</name>
</gene>
<keyword evidence="1" id="KW-0812">Transmembrane</keyword>
<sequence length="240" mass="26423">MSGSNSSSPAGPPGVLDQPLGLTVHSLPLPQEAALADEQRTRRGRWKMLVVALVCAAPVIASYFTYYVVRPESRRSYGELIDPQRPIPSITGRTLDGKPVALPTLQGQWLLVSVAGGACQEACERHLYLQRQMREALGKDKDRLDWVWFVTDDVPVRDALQPALQQATVLRVDGAQLAQWLSPARGEQLANHLYVVDPLGHWMMRFPPATDLASAAKARKDLERLMRASAGWDKAGRPGN</sequence>
<evidence type="ECO:0008006" key="4">
    <source>
        <dbReference type="Google" id="ProtNLM"/>
    </source>
</evidence>
<comment type="caution">
    <text evidence="2">The sequence shown here is derived from an EMBL/GenBank/DDBJ whole genome shotgun (WGS) entry which is preliminary data.</text>
</comment>
<reference evidence="2" key="1">
    <citation type="submission" date="2020-08" db="EMBL/GenBank/DDBJ databases">
        <title>Ramlibacter sp. USB13 16S ribosomal RNA gene genome sequencing and assembly.</title>
        <authorList>
            <person name="Kang M."/>
        </authorList>
    </citation>
    <scope>NUCLEOTIDE SEQUENCE</scope>
    <source>
        <strain evidence="2">USB13</strain>
    </source>
</reference>